<name>A0A517YTA6_9BACT</name>
<dbReference type="InterPro" id="IPR001602">
    <property type="entry name" value="UPF0047_YjbQ-like"/>
</dbReference>
<dbReference type="PROSITE" id="PS01314">
    <property type="entry name" value="UPF0047"/>
    <property type="match status" value="1"/>
</dbReference>
<evidence type="ECO:0000313" key="3">
    <source>
        <dbReference type="Proteomes" id="UP000317369"/>
    </source>
</evidence>
<dbReference type="PIRSF" id="PIRSF004681">
    <property type="entry name" value="UCP004681"/>
    <property type="match status" value="1"/>
</dbReference>
<dbReference type="SUPFAM" id="SSF111038">
    <property type="entry name" value="YjbQ-like"/>
    <property type="match status" value="1"/>
</dbReference>
<dbReference type="Pfam" id="PF01894">
    <property type="entry name" value="YjbQ"/>
    <property type="match status" value="1"/>
</dbReference>
<evidence type="ECO:0000313" key="2">
    <source>
        <dbReference type="EMBL" id="QDU33463.1"/>
    </source>
</evidence>
<dbReference type="PANTHER" id="PTHR30615:SF8">
    <property type="entry name" value="UPF0047 PROTEIN C4A8.02C"/>
    <property type="match status" value="1"/>
</dbReference>
<dbReference type="EMBL" id="CP036425">
    <property type="protein sequence ID" value="QDU33463.1"/>
    <property type="molecule type" value="Genomic_DNA"/>
</dbReference>
<dbReference type="KEGG" id="pcor:KS4_15110"/>
<accession>A0A517YTA6</accession>
<dbReference type="InterPro" id="IPR035917">
    <property type="entry name" value="YjbQ-like_sf"/>
</dbReference>
<evidence type="ECO:0008006" key="4">
    <source>
        <dbReference type="Google" id="ProtNLM"/>
    </source>
</evidence>
<dbReference type="NCBIfam" id="TIGR00149">
    <property type="entry name" value="TIGR00149_YjbQ"/>
    <property type="match status" value="1"/>
</dbReference>
<organism evidence="2 3">
    <name type="scientific">Poriferisphaera corsica</name>
    <dbReference type="NCBI Taxonomy" id="2528020"/>
    <lineage>
        <taxon>Bacteria</taxon>
        <taxon>Pseudomonadati</taxon>
        <taxon>Planctomycetota</taxon>
        <taxon>Phycisphaerae</taxon>
        <taxon>Phycisphaerales</taxon>
        <taxon>Phycisphaeraceae</taxon>
        <taxon>Poriferisphaera</taxon>
    </lineage>
</organism>
<comment type="similarity">
    <text evidence="1">Belongs to the UPF0047 family.</text>
</comment>
<dbReference type="OrthoDB" id="9801725at2"/>
<gene>
    <name evidence="2" type="ORF">KS4_15110</name>
</gene>
<dbReference type="PANTHER" id="PTHR30615">
    <property type="entry name" value="UNCHARACTERIZED PROTEIN YJBQ-RELATED"/>
    <property type="match status" value="1"/>
</dbReference>
<proteinExistence type="inferred from homology"/>
<dbReference type="AlphaFoldDB" id="A0A517YTA6"/>
<evidence type="ECO:0000256" key="1">
    <source>
        <dbReference type="ARBA" id="ARBA00005534"/>
    </source>
</evidence>
<keyword evidence="3" id="KW-1185">Reference proteome</keyword>
<reference evidence="2 3" key="1">
    <citation type="submission" date="2019-02" db="EMBL/GenBank/DDBJ databases">
        <title>Deep-cultivation of Planctomycetes and their phenomic and genomic characterization uncovers novel biology.</title>
        <authorList>
            <person name="Wiegand S."/>
            <person name="Jogler M."/>
            <person name="Boedeker C."/>
            <person name="Pinto D."/>
            <person name="Vollmers J."/>
            <person name="Rivas-Marin E."/>
            <person name="Kohn T."/>
            <person name="Peeters S.H."/>
            <person name="Heuer A."/>
            <person name="Rast P."/>
            <person name="Oberbeckmann S."/>
            <person name="Bunk B."/>
            <person name="Jeske O."/>
            <person name="Meyerdierks A."/>
            <person name="Storesund J.E."/>
            <person name="Kallscheuer N."/>
            <person name="Luecker S."/>
            <person name="Lage O.M."/>
            <person name="Pohl T."/>
            <person name="Merkel B.J."/>
            <person name="Hornburger P."/>
            <person name="Mueller R.-W."/>
            <person name="Bruemmer F."/>
            <person name="Labrenz M."/>
            <person name="Spormann A.M."/>
            <person name="Op den Camp H."/>
            <person name="Overmann J."/>
            <person name="Amann R."/>
            <person name="Jetten M.S.M."/>
            <person name="Mascher T."/>
            <person name="Medema M.H."/>
            <person name="Devos D.P."/>
            <person name="Kaster A.-K."/>
            <person name="Ovreas L."/>
            <person name="Rohde M."/>
            <person name="Galperin M.Y."/>
            <person name="Jogler C."/>
        </authorList>
    </citation>
    <scope>NUCLEOTIDE SEQUENCE [LARGE SCALE GENOMIC DNA]</scope>
    <source>
        <strain evidence="2 3">KS4</strain>
    </source>
</reference>
<sequence>MINHMHKTNLAIKTDKRDQMVEITHQVQRVIDASGIRDGYVIVYCPHTTAGITINENADPDVVHDMLLQLDEMVPWRQPFYQHAEGNSTSHVKATMTGLSQTVIVENGRMILGTWQGIYFCEYDGPRNRTAIVSVFAA</sequence>
<dbReference type="Proteomes" id="UP000317369">
    <property type="component" value="Chromosome"/>
</dbReference>
<dbReference type="Gene3D" id="2.60.120.460">
    <property type="entry name" value="YjbQ-like"/>
    <property type="match status" value="1"/>
</dbReference>
<protein>
    <recommendedName>
        <fullName evidence="4">Secondary thiamine-phosphate synthase enzyme</fullName>
    </recommendedName>
</protein>